<name>A0A7K1L750_9ACTN</name>
<evidence type="ECO:0000256" key="1">
    <source>
        <dbReference type="SAM" id="Phobius"/>
    </source>
</evidence>
<comment type="caution">
    <text evidence="2">The sequence shown here is derived from an EMBL/GenBank/DDBJ whole genome shotgun (WGS) entry which is preliminary data.</text>
</comment>
<feature type="transmembrane region" description="Helical" evidence="1">
    <location>
        <begin position="472"/>
        <end position="494"/>
    </location>
</feature>
<protein>
    <recommendedName>
        <fullName evidence="4">Glycosyltransferase RgtA/B/C/D-like domain-containing protein</fullName>
    </recommendedName>
</protein>
<sequence>MTLAKVPPRRVVPPSPPRPAPRRLAALPWLLVAGVVAQVCVRLWFARARTGPVADPDETGYLLVARWLAGGHGADYSGHTFYQGGYPLLLVPANWLSDDLMTVYTLAMATNALIGAALFPLGYLALRRLGLARRPALPLAWAAALLPETTFFGAFTLTDAVLPTLVLAWLLALDRFVRDGRTGSAVLASAAASYLASVHMRGTMLLAVHGAVLGLLLLAVVLVRWRRVAAAVGADRTAAITRRARGTAAGLAVAAAGYAAGAALNARVKAEMYPDGAKDHLGIMTSRLTSVSGQEWALSGSAGQVWYMIVATWGLAGIGLAAVLATPLRRRAPAADRVMAAVLLVATAGVAYSSSAALPDEHRIGNYAYGRYLSCIVLVYALVGAVALLRSRTRRAAQLTAAGALLLSGSAAWVTAYAGDRLETFGFIAFDFPEPMFLTGDRTALHMPEVTLAGAGLLCCALLLTRARVPRVAALLLAGGLVGINLAAMTFAMGPKQDRVRPASPLAGPQAGGVVVDQSVYWVLRVKFQYPVDWTRVERPYGQRNRPPAPGVCTVVLPLPNGTAPEASWPAHPPAWRFRAGRAYSTGWVTWWDPACPAARR</sequence>
<proteinExistence type="predicted"/>
<keyword evidence="1" id="KW-0812">Transmembrane</keyword>
<feature type="transmembrane region" description="Helical" evidence="1">
    <location>
        <begin position="445"/>
        <end position="465"/>
    </location>
</feature>
<keyword evidence="1" id="KW-1133">Transmembrane helix</keyword>
<dbReference type="RefSeq" id="WP_156219383.1">
    <property type="nucleotide sequence ID" value="NZ_WOFH01000010.1"/>
</dbReference>
<feature type="transmembrane region" description="Helical" evidence="1">
    <location>
        <begin position="103"/>
        <end position="124"/>
    </location>
</feature>
<feature type="transmembrane region" description="Helical" evidence="1">
    <location>
        <begin position="246"/>
        <end position="264"/>
    </location>
</feature>
<accession>A0A7K1L750</accession>
<dbReference type="EMBL" id="WOFH01000010">
    <property type="protein sequence ID" value="MUN40264.1"/>
    <property type="molecule type" value="Genomic_DNA"/>
</dbReference>
<reference evidence="2 3" key="1">
    <citation type="submission" date="2019-11" db="EMBL/GenBank/DDBJ databases">
        <authorList>
            <person name="Cao P."/>
        </authorList>
    </citation>
    <scope>NUCLEOTIDE SEQUENCE [LARGE SCALE GENOMIC DNA]</scope>
    <source>
        <strain evidence="2 3">NEAU-AAG5</strain>
    </source>
</reference>
<feature type="transmembrane region" description="Helical" evidence="1">
    <location>
        <begin position="160"/>
        <end position="177"/>
    </location>
</feature>
<keyword evidence="3" id="KW-1185">Reference proteome</keyword>
<evidence type="ECO:0000313" key="3">
    <source>
        <dbReference type="Proteomes" id="UP000432015"/>
    </source>
</evidence>
<feature type="transmembrane region" description="Helical" evidence="1">
    <location>
        <begin position="305"/>
        <end position="326"/>
    </location>
</feature>
<feature type="transmembrane region" description="Helical" evidence="1">
    <location>
        <begin position="206"/>
        <end position="225"/>
    </location>
</feature>
<dbReference type="AlphaFoldDB" id="A0A7K1L750"/>
<gene>
    <name evidence="2" type="ORF">GNZ18_27235</name>
</gene>
<dbReference type="Proteomes" id="UP000432015">
    <property type="component" value="Unassembled WGS sequence"/>
</dbReference>
<feature type="transmembrane region" description="Helical" evidence="1">
    <location>
        <begin position="369"/>
        <end position="389"/>
    </location>
</feature>
<evidence type="ECO:0008006" key="4">
    <source>
        <dbReference type="Google" id="ProtNLM"/>
    </source>
</evidence>
<evidence type="ECO:0000313" key="2">
    <source>
        <dbReference type="EMBL" id="MUN40264.1"/>
    </source>
</evidence>
<feature type="transmembrane region" description="Helical" evidence="1">
    <location>
        <begin position="338"/>
        <end position="357"/>
    </location>
</feature>
<keyword evidence="1" id="KW-0472">Membrane</keyword>
<organism evidence="2 3">
    <name type="scientific">Actinomadura litoris</name>
    <dbReference type="NCBI Taxonomy" id="2678616"/>
    <lineage>
        <taxon>Bacteria</taxon>
        <taxon>Bacillati</taxon>
        <taxon>Actinomycetota</taxon>
        <taxon>Actinomycetes</taxon>
        <taxon>Streptosporangiales</taxon>
        <taxon>Thermomonosporaceae</taxon>
        <taxon>Actinomadura</taxon>
    </lineage>
</organism>
<feature type="transmembrane region" description="Helical" evidence="1">
    <location>
        <begin position="396"/>
        <end position="418"/>
    </location>
</feature>